<dbReference type="InterPro" id="IPR004474">
    <property type="entry name" value="LytR_CpsA_psr"/>
</dbReference>
<organism evidence="3 4">
    <name type="scientific">Rhodococcoides kroppenstedtii</name>
    <dbReference type="NCBI Taxonomy" id="293050"/>
    <lineage>
        <taxon>Bacteria</taxon>
        <taxon>Bacillati</taxon>
        <taxon>Actinomycetota</taxon>
        <taxon>Actinomycetes</taxon>
        <taxon>Mycobacteriales</taxon>
        <taxon>Nocardiaceae</taxon>
        <taxon>Rhodococcoides</taxon>
    </lineage>
</organism>
<dbReference type="PANTHER" id="PTHR33392:SF6">
    <property type="entry name" value="POLYISOPRENYL-TEICHOIC ACID--PEPTIDOGLYCAN TEICHOIC ACID TRANSFERASE TAGU"/>
    <property type="match status" value="1"/>
</dbReference>
<evidence type="ECO:0000259" key="2">
    <source>
        <dbReference type="Pfam" id="PF03816"/>
    </source>
</evidence>
<evidence type="ECO:0000313" key="3">
    <source>
        <dbReference type="EMBL" id="MBY6322787.1"/>
    </source>
</evidence>
<dbReference type="PANTHER" id="PTHR33392">
    <property type="entry name" value="POLYISOPRENYL-TEICHOIC ACID--PEPTIDOGLYCAN TEICHOIC ACID TRANSFERASE TAGU"/>
    <property type="match status" value="1"/>
</dbReference>
<comment type="caution">
    <text evidence="3">The sequence shown here is derived from an EMBL/GenBank/DDBJ whole genome shotgun (WGS) entry which is preliminary data.</text>
</comment>
<dbReference type="InterPro" id="IPR050922">
    <property type="entry name" value="LytR/CpsA/Psr_CW_biosynth"/>
</dbReference>
<dbReference type="EMBL" id="JABUKG010000026">
    <property type="protein sequence ID" value="MBY6322787.1"/>
    <property type="molecule type" value="Genomic_DNA"/>
</dbReference>
<feature type="domain" description="Cell envelope-related transcriptional attenuator" evidence="2">
    <location>
        <begin position="83"/>
        <end position="225"/>
    </location>
</feature>
<dbReference type="Pfam" id="PF03816">
    <property type="entry name" value="LytR_cpsA_psr"/>
    <property type="match status" value="1"/>
</dbReference>
<comment type="similarity">
    <text evidence="1">Belongs to the LytR/CpsA/Psr (LCP) family.</text>
</comment>
<protein>
    <submittedName>
        <fullName evidence="3">LCP family protein</fullName>
    </submittedName>
</protein>
<accession>A0ABS7NXK2</accession>
<reference evidence="3 4" key="1">
    <citation type="submission" date="2020-06" db="EMBL/GenBank/DDBJ databases">
        <title>Taxonomy, biology and ecology of Rhodococcus bacteria occurring in California pistachio and other woody hosts as revealed by genome sequence analyses.</title>
        <authorList>
            <person name="Gai Y."/>
            <person name="Riely B."/>
        </authorList>
    </citation>
    <scope>NUCLEOTIDE SEQUENCE [LARGE SCALE GENOMIC DNA]</scope>
    <source>
        <strain evidence="3 4">BP-284</strain>
    </source>
</reference>
<dbReference type="NCBIfam" id="TIGR00350">
    <property type="entry name" value="lytR_cpsA_psr"/>
    <property type="match status" value="1"/>
</dbReference>
<dbReference type="Proteomes" id="UP001520140">
    <property type="component" value="Unassembled WGS sequence"/>
</dbReference>
<proteinExistence type="inferred from homology"/>
<keyword evidence="4" id="KW-1185">Reference proteome</keyword>
<sequence>MRRRPRWGRRIALTLGLVVVLLLGGLVWADTSLNRVPALANYDGRPAATPGTTWLLVGSDSRTGLTPEQEAQLATGGDIGTGRTDTILLIHVPSSGPTTVVSLPRDWYVPIPGYGSDKLNASFSLGGAPLLTRTVEEVTGVRIDHYAEVGFGGFADMVDGLGGVDLCVPYDIDDPLAGLTVSAGCQELTGAQALGFVRTRATPLGDLDRMNNQRLFLSSLLSKATSPTTFLNPFRVVPLTRALVSSLQVDEGDHIWNLASLGWALRGETVTTTIPIAGFEDVEGSGNVVLTDRERASRFFDLIAQDQPLPPDLLSGG</sequence>
<dbReference type="Gene3D" id="3.40.630.190">
    <property type="entry name" value="LCP protein"/>
    <property type="match status" value="1"/>
</dbReference>
<gene>
    <name evidence="3" type="ORF">HQ605_18385</name>
</gene>
<evidence type="ECO:0000256" key="1">
    <source>
        <dbReference type="ARBA" id="ARBA00006068"/>
    </source>
</evidence>
<evidence type="ECO:0000313" key="4">
    <source>
        <dbReference type="Proteomes" id="UP001520140"/>
    </source>
</evidence>
<name>A0ABS7NXK2_9NOCA</name>